<dbReference type="RefSeq" id="WP_039833856.1">
    <property type="nucleotide sequence ID" value="NZ_CP068595.1"/>
</dbReference>
<dbReference type="Proteomes" id="UP000595841">
    <property type="component" value="Chromosome"/>
</dbReference>
<keyword evidence="2" id="KW-1185">Reference proteome</keyword>
<dbReference type="AlphaFoldDB" id="A0A974P7U1"/>
<proteinExistence type="predicted"/>
<reference evidence="1 2" key="1">
    <citation type="submission" date="2021-01" db="EMBL/GenBank/DDBJ databases">
        <title>Whole genome sequence of Paenibacillus sonchi LMG 24727 for comparative genomics.</title>
        <authorList>
            <person name="Lee G."/>
            <person name="Kim M.-J."/>
            <person name="Lim K."/>
            <person name="Shin J.-H."/>
        </authorList>
    </citation>
    <scope>NUCLEOTIDE SEQUENCE [LARGE SCALE GENOMIC DNA]</scope>
    <source>
        <strain evidence="1 2">LMG 24727</strain>
    </source>
</reference>
<sequence>MGHFTLGVITEVLENVGELLAPYQANGKGSCPKKYLQFNAIVEEAYRQRYETESEEFVQMEDGRLVSPYDNIFQTVKADSLASKYEVPAHLKRVQVPHKEKYVSFDEYMIQYEGYRLKDEETGKWGYWENPNAKWDGWTVSDRRSNLLLLKSGEQANPAKIKDIFFAEQLEEYEGLTVEIEGMHVPAVLAPNFQIMLQKSFHNWEENISGKGYYKPEYYLKRYGDKPGYLREMLNISPSAVITPDGVWHSKQQEIGWYAENPKDNKLKIFHDSFYNIFIKTVNPEHYLVVVDCHI</sequence>
<protein>
    <submittedName>
        <fullName evidence="1">Uncharacterized protein</fullName>
    </submittedName>
</protein>
<accession>A0A974P7U1</accession>
<organism evidence="1 2">
    <name type="scientific">Paenibacillus sonchi</name>
    <dbReference type="NCBI Taxonomy" id="373687"/>
    <lineage>
        <taxon>Bacteria</taxon>
        <taxon>Bacillati</taxon>
        <taxon>Bacillota</taxon>
        <taxon>Bacilli</taxon>
        <taxon>Bacillales</taxon>
        <taxon>Paenibacillaceae</taxon>
        <taxon>Paenibacillus</taxon>
        <taxon>Paenibacillus sonchi group</taxon>
    </lineage>
</organism>
<evidence type="ECO:0000313" key="2">
    <source>
        <dbReference type="Proteomes" id="UP000595841"/>
    </source>
</evidence>
<name>A0A974P7U1_9BACL</name>
<evidence type="ECO:0000313" key="1">
    <source>
        <dbReference type="EMBL" id="QQZ58935.1"/>
    </source>
</evidence>
<gene>
    <name evidence="1" type="ORF">JI735_19595</name>
</gene>
<dbReference type="KEGG" id="pson:JI735_19595"/>
<dbReference type="EMBL" id="CP068595">
    <property type="protein sequence ID" value="QQZ58935.1"/>
    <property type="molecule type" value="Genomic_DNA"/>
</dbReference>